<name>A0A0R0DDP9_9GAMM</name>
<organism evidence="2 3">
    <name type="scientific">Stenotrophomonas chelatiphaga</name>
    <dbReference type="NCBI Taxonomy" id="517011"/>
    <lineage>
        <taxon>Bacteria</taxon>
        <taxon>Pseudomonadati</taxon>
        <taxon>Pseudomonadota</taxon>
        <taxon>Gammaproteobacteria</taxon>
        <taxon>Lysobacterales</taxon>
        <taxon>Lysobacteraceae</taxon>
        <taxon>Stenotrophomonas</taxon>
    </lineage>
</organism>
<comment type="caution">
    <text evidence="2">The sequence shown here is derived from an EMBL/GenBank/DDBJ whole genome shotgun (WGS) entry which is preliminary data.</text>
</comment>
<sequence>MDQSDRYTVTIYAAAPGTPLINPERPDAPRETSLTGHMYLEVSHGEEARSMGWQPGLRTPDGYLGKVSPDDVASYADPYYARTIEITQEQYEKLQAFGRAPTRFGFDPKYDAFSNGCTDFTWGALNHAGLHMQVGPIPIERHEGALKPLNNIPAIESIKAPFPESDLNKVERNPMPERNWKQFLLSDNDRAMMDQVNRSVASLDAAHGRAADETSERMCGSLFCLAKENGLSRVDHVLLSQANEQGHAGTNVFVVQGDPSDPAHLRASMPTAVAAQTPVSESMEQAQQISHSQQQVAVQEQSQVQQQQAAVQRMG</sequence>
<accession>A0A0R0DDP9</accession>
<dbReference type="Proteomes" id="UP000051386">
    <property type="component" value="Unassembled WGS sequence"/>
</dbReference>
<proteinExistence type="predicted"/>
<reference evidence="2 3" key="1">
    <citation type="submission" date="2015-05" db="EMBL/GenBank/DDBJ databases">
        <title>Genome sequencing and analysis of members of genus Stenotrophomonas.</title>
        <authorList>
            <person name="Patil P.P."/>
            <person name="Midha S."/>
            <person name="Patil P.B."/>
        </authorList>
    </citation>
    <scope>NUCLEOTIDE SEQUENCE [LARGE SCALE GENOMIC DNA]</scope>
    <source>
        <strain evidence="2 3">DSM 21508</strain>
    </source>
</reference>
<dbReference type="Pfam" id="PF20410">
    <property type="entry name" value="X-Tfes_XVIPCD"/>
    <property type="match status" value="1"/>
</dbReference>
<keyword evidence="3" id="KW-1185">Reference proteome</keyword>
<feature type="domain" description="X-Tfes XVIPCD" evidence="1">
    <location>
        <begin position="189"/>
        <end position="288"/>
    </location>
</feature>
<protein>
    <recommendedName>
        <fullName evidence="1">X-Tfes XVIPCD domain-containing protein</fullName>
    </recommendedName>
</protein>
<gene>
    <name evidence="2" type="ORF">ABB28_04010</name>
</gene>
<dbReference type="InterPro" id="IPR046519">
    <property type="entry name" value="X-Tfes_XVIPCD"/>
</dbReference>
<evidence type="ECO:0000259" key="1">
    <source>
        <dbReference type="Pfam" id="PF20410"/>
    </source>
</evidence>
<dbReference type="PATRIC" id="fig|517011.3.peg.178"/>
<evidence type="ECO:0000313" key="3">
    <source>
        <dbReference type="Proteomes" id="UP000051386"/>
    </source>
</evidence>
<dbReference type="AlphaFoldDB" id="A0A0R0DDP9"/>
<evidence type="ECO:0000313" key="2">
    <source>
        <dbReference type="EMBL" id="KRG76110.1"/>
    </source>
</evidence>
<dbReference type="RefSeq" id="WP_057507385.1">
    <property type="nucleotide sequence ID" value="NZ_JANUEG010000010.1"/>
</dbReference>
<dbReference type="EMBL" id="LDJK01000011">
    <property type="protein sequence ID" value="KRG76110.1"/>
    <property type="molecule type" value="Genomic_DNA"/>
</dbReference>